<dbReference type="NCBIfam" id="NF001908">
    <property type="entry name" value="PRK00668.1"/>
    <property type="match status" value="1"/>
</dbReference>
<evidence type="ECO:0000256" key="8">
    <source>
        <dbReference type="ARBA" id="ARBA00022777"/>
    </source>
</evidence>
<evidence type="ECO:0000256" key="11">
    <source>
        <dbReference type="ARBA" id="ARBA00023080"/>
    </source>
</evidence>
<dbReference type="FunFam" id="3.30.70.141:FF:000003">
    <property type="entry name" value="Nucleoside diphosphate kinase"/>
    <property type="match status" value="1"/>
</dbReference>
<dbReference type="GO" id="GO:0005524">
    <property type="term" value="F:ATP binding"/>
    <property type="evidence" value="ECO:0007669"/>
    <property type="project" value="UniProtKB-KW"/>
</dbReference>
<name>A0A0K2SQ72_LIMPI</name>
<dbReference type="GO" id="GO:0006241">
    <property type="term" value="P:CTP biosynthetic process"/>
    <property type="evidence" value="ECO:0007669"/>
    <property type="project" value="InterPro"/>
</dbReference>
<reference evidence="16" key="1">
    <citation type="submission" date="2015-07" db="EMBL/GenBank/DDBJ databases">
        <title>Complete genome sequence and phylogenetic analysis of Limnochorda pilosa.</title>
        <authorList>
            <person name="Watanabe M."/>
            <person name="Kojima H."/>
            <person name="Fukui M."/>
        </authorList>
    </citation>
    <scope>NUCLEOTIDE SEQUENCE [LARGE SCALE GENOMIC DNA]</scope>
    <source>
        <strain evidence="16">HC45</strain>
    </source>
</reference>
<dbReference type="PROSITE" id="PS51374">
    <property type="entry name" value="NDPK_LIKE"/>
    <property type="match status" value="1"/>
</dbReference>
<evidence type="ECO:0000256" key="12">
    <source>
        <dbReference type="PROSITE-ProRule" id="PRU00706"/>
    </source>
</evidence>
<evidence type="ECO:0000256" key="13">
    <source>
        <dbReference type="RuleBase" id="RU004011"/>
    </source>
</evidence>
<organism evidence="15 16">
    <name type="scientific">Limnochorda pilosa</name>
    <dbReference type="NCBI Taxonomy" id="1555112"/>
    <lineage>
        <taxon>Bacteria</taxon>
        <taxon>Bacillati</taxon>
        <taxon>Bacillota</taxon>
        <taxon>Limnochordia</taxon>
        <taxon>Limnochordales</taxon>
        <taxon>Limnochordaceae</taxon>
        <taxon>Limnochorda</taxon>
    </lineage>
</organism>
<dbReference type="Proteomes" id="UP000065807">
    <property type="component" value="Chromosome"/>
</dbReference>
<comment type="similarity">
    <text evidence="2 12 13">Belongs to the NDK family.</text>
</comment>
<evidence type="ECO:0000256" key="9">
    <source>
        <dbReference type="ARBA" id="ARBA00022840"/>
    </source>
</evidence>
<evidence type="ECO:0000256" key="6">
    <source>
        <dbReference type="ARBA" id="ARBA00022723"/>
    </source>
</evidence>
<dbReference type="InterPro" id="IPR001564">
    <property type="entry name" value="Nucleoside_diP_kinase"/>
</dbReference>
<evidence type="ECO:0000256" key="5">
    <source>
        <dbReference type="ARBA" id="ARBA00022679"/>
    </source>
</evidence>
<dbReference type="CDD" id="cd04413">
    <property type="entry name" value="NDPk_I"/>
    <property type="match status" value="1"/>
</dbReference>
<proteinExistence type="inferred from homology"/>
<keyword evidence="5" id="KW-0808">Transferase</keyword>
<dbReference type="PANTHER" id="PTHR11349">
    <property type="entry name" value="NUCLEOSIDE DIPHOSPHATE KINASE"/>
    <property type="match status" value="1"/>
</dbReference>
<dbReference type="Gene3D" id="3.30.70.141">
    <property type="entry name" value="Nucleoside diphosphate kinase-like domain"/>
    <property type="match status" value="1"/>
</dbReference>
<dbReference type="GO" id="GO:0006228">
    <property type="term" value="P:UTP biosynthetic process"/>
    <property type="evidence" value="ECO:0007669"/>
    <property type="project" value="InterPro"/>
</dbReference>
<gene>
    <name evidence="15" type="ORF">LIP_3157</name>
</gene>
<keyword evidence="9" id="KW-0067">ATP-binding</keyword>
<comment type="cofactor">
    <cofactor evidence="1">
        <name>Mg(2+)</name>
        <dbReference type="ChEBI" id="CHEBI:18420"/>
    </cofactor>
</comment>
<evidence type="ECO:0000313" key="16">
    <source>
        <dbReference type="Proteomes" id="UP000065807"/>
    </source>
</evidence>
<dbReference type="EC" id="2.7.4.6" evidence="3"/>
<keyword evidence="6" id="KW-0479">Metal-binding</keyword>
<evidence type="ECO:0000256" key="10">
    <source>
        <dbReference type="ARBA" id="ARBA00022842"/>
    </source>
</evidence>
<protein>
    <recommendedName>
        <fullName evidence="4">Nucleoside diphosphate kinase</fullName>
        <ecNumber evidence="3">2.7.4.6</ecNumber>
    </recommendedName>
</protein>
<accession>A0A0K2SQ72</accession>
<evidence type="ECO:0000256" key="7">
    <source>
        <dbReference type="ARBA" id="ARBA00022741"/>
    </source>
</evidence>
<dbReference type="OrthoDB" id="9801161at2"/>
<reference evidence="16" key="2">
    <citation type="journal article" date="2016" name="Int. J. Syst. Evol. Microbiol.">
        <title>Complete genome sequence and cell structure of Limnochorda pilosa, a Gram-negative spore-former within the phylum Firmicutes.</title>
        <authorList>
            <person name="Watanabe M."/>
            <person name="Kojima H."/>
            <person name="Fukui M."/>
        </authorList>
    </citation>
    <scope>NUCLEOTIDE SEQUENCE [LARGE SCALE GENOMIC DNA]</scope>
    <source>
        <strain evidence="16">HC45</strain>
    </source>
</reference>
<dbReference type="PRINTS" id="PR01243">
    <property type="entry name" value="NUCDPKINASE"/>
</dbReference>
<evidence type="ECO:0000256" key="3">
    <source>
        <dbReference type="ARBA" id="ARBA00012966"/>
    </source>
</evidence>
<evidence type="ECO:0000256" key="1">
    <source>
        <dbReference type="ARBA" id="ARBA00001946"/>
    </source>
</evidence>
<keyword evidence="11" id="KW-0546">Nucleotide metabolism</keyword>
<dbReference type="KEGG" id="lpil:LIP_3157"/>
<evidence type="ECO:0000313" key="15">
    <source>
        <dbReference type="EMBL" id="BAS28984.1"/>
    </source>
</evidence>
<dbReference type="InterPro" id="IPR036850">
    <property type="entry name" value="NDK-like_dom_sf"/>
</dbReference>
<dbReference type="RefSeq" id="WP_068140133.1">
    <property type="nucleotide sequence ID" value="NZ_AP014924.1"/>
</dbReference>
<keyword evidence="10" id="KW-0460">Magnesium</keyword>
<dbReference type="STRING" id="1555112.LIP_3157"/>
<dbReference type="GO" id="GO:0004550">
    <property type="term" value="F:nucleoside diphosphate kinase activity"/>
    <property type="evidence" value="ECO:0007669"/>
    <property type="project" value="UniProtKB-EC"/>
</dbReference>
<dbReference type="AlphaFoldDB" id="A0A0K2SQ72"/>
<sequence>MEQTFIIIKPEAVRRGLVGEILRRFEAKGLTIARLELRQITEATAREHYAHHADKPFFPGLLRAITAGPSVLGVLEGPDCIRHVRNLAGATNPLEAQPGTIRGDFANELPYTIVHASDSPETAQAEIQRFFG</sequence>
<keyword evidence="16" id="KW-1185">Reference proteome</keyword>
<dbReference type="InterPro" id="IPR034907">
    <property type="entry name" value="NDK-like_dom"/>
</dbReference>
<evidence type="ECO:0000259" key="14">
    <source>
        <dbReference type="SMART" id="SM00562"/>
    </source>
</evidence>
<comment type="caution">
    <text evidence="12">Lacks conserved residue(s) required for the propagation of feature annotation.</text>
</comment>
<keyword evidence="7" id="KW-0547">Nucleotide-binding</keyword>
<dbReference type="EMBL" id="AP014924">
    <property type="protein sequence ID" value="BAS28984.1"/>
    <property type="molecule type" value="Genomic_DNA"/>
</dbReference>
<dbReference type="GO" id="GO:0046872">
    <property type="term" value="F:metal ion binding"/>
    <property type="evidence" value="ECO:0007669"/>
    <property type="project" value="UniProtKB-KW"/>
</dbReference>
<dbReference type="SUPFAM" id="SSF54919">
    <property type="entry name" value="Nucleoside diphosphate kinase, NDK"/>
    <property type="match status" value="1"/>
</dbReference>
<evidence type="ECO:0000256" key="2">
    <source>
        <dbReference type="ARBA" id="ARBA00008142"/>
    </source>
</evidence>
<keyword evidence="8 15" id="KW-0418">Kinase</keyword>
<evidence type="ECO:0000256" key="4">
    <source>
        <dbReference type="ARBA" id="ARBA00017632"/>
    </source>
</evidence>
<feature type="domain" description="Nucleoside diphosphate kinase-like" evidence="14">
    <location>
        <begin position="1"/>
        <end position="132"/>
    </location>
</feature>
<dbReference type="Pfam" id="PF00334">
    <property type="entry name" value="NDK"/>
    <property type="match status" value="1"/>
</dbReference>
<dbReference type="PATRIC" id="fig|1555112.3.peg.3205"/>
<dbReference type="SMART" id="SM00562">
    <property type="entry name" value="NDK"/>
    <property type="match status" value="1"/>
</dbReference>
<dbReference type="GO" id="GO:0006183">
    <property type="term" value="P:GTP biosynthetic process"/>
    <property type="evidence" value="ECO:0007669"/>
    <property type="project" value="InterPro"/>
</dbReference>